<accession>Q40845</accession>
<dbReference type="GO" id="GO:0033730">
    <property type="term" value="F:arogenate dehydrogenase (NADP+) activity"/>
    <property type="evidence" value="ECO:0007669"/>
    <property type="project" value="InterPro"/>
</dbReference>
<dbReference type="PIRSF" id="PIRSF036577">
    <property type="entry name" value="PDH_ADH_plant"/>
    <property type="match status" value="1"/>
</dbReference>
<feature type="domain" description="Prephenate/arogenate dehydrogenase" evidence="3">
    <location>
        <begin position="17"/>
        <end position="294"/>
    </location>
</feature>
<protein>
    <submittedName>
        <fullName evidence="4">Embryo abundance protein</fullName>
    </submittedName>
</protein>
<evidence type="ECO:0000313" key="4">
    <source>
        <dbReference type="EMBL" id="AAB01555.1"/>
    </source>
</evidence>
<feature type="region of interest" description="Disordered" evidence="2">
    <location>
        <begin position="1"/>
        <end position="31"/>
    </location>
</feature>
<dbReference type="PIR" id="T09241">
    <property type="entry name" value="T09241"/>
</dbReference>
<keyword evidence="1" id="KW-0560">Oxidoreductase</keyword>
<dbReference type="PANTHER" id="PTHR43207">
    <property type="entry name" value="AROGENATE DEHYDROGENASE-RELATED"/>
    <property type="match status" value="1"/>
</dbReference>
<reference evidence="4" key="1">
    <citation type="journal article" date="1996" name="Planta">
        <title>Expression of abundant mRNAs during somatic embryogenesis of white spruce [Picea glauca (Moench) Voss].</title>
        <authorList>
            <person name="Dong J.-Z."/>
            <person name="Dunstan D.I."/>
        </authorList>
    </citation>
    <scope>NUCLEOTIDE SEQUENCE</scope>
</reference>
<dbReference type="GO" id="GO:0004665">
    <property type="term" value="F:prephenate dehydrogenase (NADP+) activity"/>
    <property type="evidence" value="ECO:0007669"/>
    <property type="project" value="InterPro"/>
</dbReference>
<dbReference type="InterPro" id="IPR045011">
    <property type="entry name" value="TYRAAT1/2"/>
</dbReference>
<dbReference type="PROSITE" id="PS51176">
    <property type="entry name" value="PDH_ADH"/>
    <property type="match status" value="1"/>
</dbReference>
<name>Q40845_PICGL</name>
<dbReference type="InterPro" id="IPR012070">
    <property type="entry name" value="Arogenate_DH_2"/>
</dbReference>
<dbReference type="GO" id="GO:0006571">
    <property type="term" value="P:tyrosine biosynthetic process"/>
    <property type="evidence" value="ECO:0007669"/>
    <property type="project" value="InterPro"/>
</dbReference>
<dbReference type="InterPro" id="IPR003099">
    <property type="entry name" value="Prephen_DH"/>
</dbReference>
<dbReference type="InterPro" id="IPR008927">
    <property type="entry name" value="6-PGluconate_DH-like_C_sf"/>
</dbReference>
<dbReference type="GO" id="GO:0008977">
    <property type="term" value="F:prephenate dehydrogenase (NAD+) activity"/>
    <property type="evidence" value="ECO:0007669"/>
    <property type="project" value="InterPro"/>
</dbReference>
<evidence type="ECO:0000256" key="2">
    <source>
        <dbReference type="SAM" id="MobiDB-lite"/>
    </source>
</evidence>
<evidence type="ECO:0000256" key="1">
    <source>
        <dbReference type="ARBA" id="ARBA00023002"/>
    </source>
</evidence>
<gene>
    <name evidence="4" type="primary">EMB20</name>
</gene>
<dbReference type="Pfam" id="PF26213">
    <property type="entry name" value="TYRAAT1_C"/>
    <property type="match status" value="1"/>
</dbReference>
<dbReference type="AlphaFoldDB" id="Q40845"/>
<dbReference type="SUPFAM" id="SSF48179">
    <property type="entry name" value="6-phosphogluconate dehydrogenase C-terminal domain-like"/>
    <property type="match status" value="1"/>
</dbReference>
<dbReference type="EMBL" id="L47749">
    <property type="protein sequence ID" value="AAB01555.1"/>
    <property type="molecule type" value="mRNA"/>
</dbReference>
<evidence type="ECO:0000259" key="3">
    <source>
        <dbReference type="PROSITE" id="PS51176"/>
    </source>
</evidence>
<sequence length="294" mass="33170">MPLHFSWNPTEDPHTVRPTEALRNQSNGRRGAPRLRRIKSIKYWHRRVWKLPPISGENHGEAGPPGARPFQDGLYGGHCEIGVQFFRDADDFCEEHPEIILMCASITLVGGRAEVSANTAPEEEYAFRRRPVCERVSAPVVPAGFVARVDVLCTHPMFGPESSKDDLGDLPFVYDKVRVSNEGLRAKHCERFLNIFSCEGCRMVEMSCAEHDRYVAESQFITHTVGRMLGRLGLESTPIATKGYEKLLEVAWNIAGDSFDIYYGLFMYNVNSIEQIERLDMAFNSLKNEVSGSN</sequence>
<organism evidence="4">
    <name type="scientific">Picea glauca</name>
    <name type="common">White spruce</name>
    <name type="synonym">Pinus glauca</name>
    <dbReference type="NCBI Taxonomy" id="3330"/>
    <lineage>
        <taxon>Eukaryota</taxon>
        <taxon>Viridiplantae</taxon>
        <taxon>Streptophyta</taxon>
        <taxon>Embryophyta</taxon>
        <taxon>Tracheophyta</taxon>
        <taxon>Spermatophyta</taxon>
        <taxon>Pinopsida</taxon>
        <taxon>Pinidae</taxon>
        <taxon>Conifers I</taxon>
        <taxon>Pinales</taxon>
        <taxon>Pinaceae</taxon>
        <taxon>Picea</taxon>
    </lineage>
</organism>
<dbReference type="InterPro" id="IPR059064">
    <property type="entry name" value="TYRAAT2_C"/>
</dbReference>
<proteinExistence type="evidence at transcript level"/>
<dbReference type="PANTHER" id="PTHR43207:SF4">
    <property type="entry name" value="AROGENATE DEHYDROGENASE 2, CHLOROPLASTIC"/>
    <property type="match status" value="1"/>
</dbReference>
<dbReference type="Gene3D" id="3.40.50.720">
    <property type="entry name" value="NAD(P)-binding Rossmann-like Domain"/>
    <property type="match status" value="1"/>
</dbReference>